<protein>
    <submittedName>
        <fullName evidence="4">Putative GTP cyclohydrolase 1 type 2, NIF3 family</fullName>
    </submittedName>
</protein>
<dbReference type="SUPFAM" id="SSF102705">
    <property type="entry name" value="NIF3 (NGG1p interacting factor 3)-like"/>
    <property type="match status" value="1"/>
</dbReference>
<accession>A0A1M7ZA55</accession>
<organism evidence="4 5">
    <name type="scientific">Algoriphagus zhangzhouensis</name>
    <dbReference type="NCBI Taxonomy" id="1073327"/>
    <lineage>
        <taxon>Bacteria</taxon>
        <taxon>Pseudomonadati</taxon>
        <taxon>Bacteroidota</taxon>
        <taxon>Cytophagia</taxon>
        <taxon>Cytophagales</taxon>
        <taxon>Cyclobacteriaceae</taxon>
        <taxon>Algoriphagus</taxon>
    </lineage>
</organism>
<feature type="binding site" evidence="3">
    <location>
        <position position="263"/>
    </location>
    <ligand>
        <name>a divalent metal cation</name>
        <dbReference type="ChEBI" id="CHEBI:60240"/>
        <label>1</label>
    </ligand>
</feature>
<dbReference type="AlphaFoldDB" id="A0A1M7ZA55"/>
<dbReference type="GO" id="GO:0005737">
    <property type="term" value="C:cytoplasm"/>
    <property type="evidence" value="ECO:0007669"/>
    <property type="project" value="TreeGrafter"/>
</dbReference>
<evidence type="ECO:0000313" key="4">
    <source>
        <dbReference type="EMBL" id="SHO61566.1"/>
    </source>
</evidence>
<proteinExistence type="inferred from homology"/>
<dbReference type="InterPro" id="IPR002678">
    <property type="entry name" value="DUF34/NIF3"/>
</dbReference>
<name>A0A1M7ZA55_9BACT</name>
<dbReference type="Proteomes" id="UP000184609">
    <property type="component" value="Unassembled WGS sequence"/>
</dbReference>
<feature type="binding site" evidence="3">
    <location>
        <position position="99"/>
    </location>
    <ligand>
        <name>a divalent metal cation</name>
        <dbReference type="ChEBI" id="CHEBI:60240"/>
        <label>1</label>
    </ligand>
</feature>
<reference evidence="5" key="1">
    <citation type="submission" date="2016-12" db="EMBL/GenBank/DDBJ databases">
        <authorList>
            <person name="Varghese N."/>
            <person name="Submissions S."/>
        </authorList>
    </citation>
    <scope>NUCLEOTIDE SEQUENCE [LARGE SCALE GENOMIC DNA]</scope>
    <source>
        <strain evidence="5">DSM 25035</strain>
    </source>
</reference>
<dbReference type="InterPro" id="IPR036069">
    <property type="entry name" value="DUF34/NIF3_sf"/>
</dbReference>
<keyword evidence="4" id="KW-0378">Hydrolase</keyword>
<dbReference type="GO" id="GO:0016787">
    <property type="term" value="F:hydrolase activity"/>
    <property type="evidence" value="ECO:0007669"/>
    <property type="project" value="UniProtKB-KW"/>
</dbReference>
<dbReference type="OrthoDB" id="1116574at2"/>
<evidence type="ECO:0000256" key="2">
    <source>
        <dbReference type="ARBA" id="ARBA00022723"/>
    </source>
</evidence>
<dbReference type="Pfam" id="PF01784">
    <property type="entry name" value="DUF34_NIF3"/>
    <property type="match status" value="1"/>
</dbReference>
<dbReference type="GO" id="GO:0046872">
    <property type="term" value="F:metal ion binding"/>
    <property type="evidence" value="ECO:0007669"/>
    <property type="project" value="UniProtKB-KW"/>
</dbReference>
<evidence type="ECO:0000256" key="3">
    <source>
        <dbReference type="PIRSR" id="PIRSR602678-1"/>
    </source>
</evidence>
<dbReference type="InterPro" id="IPR006311">
    <property type="entry name" value="TAT_signal"/>
</dbReference>
<keyword evidence="5" id="KW-1185">Reference proteome</keyword>
<dbReference type="Gene3D" id="3.40.1390.30">
    <property type="entry name" value="NIF3 (NGG1p interacting factor 3)-like"/>
    <property type="match status" value="1"/>
</dbReference>
<dbReference type="PANTHER" id="PTHR13799:SF14">
    <property type="entry name" value="GTP CYCLOHYDROLASE 1 TYPE 2 HOMOLOG"/>
    <property type="match status" value="1"/>
</dbReference>
<sequence length="295" mass="33160">MNHKNRRDFLKTSGFAVAGSVLSIPSLGSTFLEKKDWTVGEIMDLFISQVPDAPFPTTVDTLKSGNKDIVVTGIVTTMFATITVIREAIAKHANFIIAHEPTFYNHLDETEWLEDDEVFEYKKQLLDEHGIAVWRNHDYVHSLQIDGVQKGVVEQIGWSDYYKNDAVLNIPQTNLKDLISLLKKNLDVPAMRYVGDLNQSISKVLLYPGAIGGRRQIEGLMLERPDVLIVGESPEWETPEYVRNANEKGDQVSLVVIGHSASEEGGSAFMADWVKKFIPDMPVYHIPSENSLKIF</sequence>
<dbReference type="RefSeq" id="WP_073571093.1">
    <property type="nucleotide sequence ID" value="NZ_FRXN01000002.1"/>
</dbReference>
<dbReference type="PANTHER" id="PTHR13799">
    <property type="entry name" value="NGG1 INTERACTING FACTOR 3"/>
    <property type="match status" value="1"/>
</dbReference>
<feature type="binding site" evidence="3">
    <location>
        <position position="259"/>
    </location>
    <ligand>
        <name>a divalent metal cation</name>
        <dbReference type="ChEBI" id="CHEBI:60240"/>
        <label>1</label>
    </ligand>
</feature>
<dbReference type="EMBL" id="FRXN01000002">
    <property type="protein sequence ID" value="SHO61566.1"/>
    <property type="molecule type" value="Genomic_DNA"/>
</dbReference>
<dbReference type="STRING" id="1073327.SAMN04488108_1426"/>
<dbReference type="PROSITE" id="PS51318">
    <property type="entry name" value="TAT"/>
    <property type="match status" value="1"/>
</dbReference>
<comment type="similarity">
    <text evidence="1">Belongs to the GTP cyclohydrolase I type 2/NIF3 family.</text>
</comment>
<evidence type="ECO:0000313" key="5">
    <source>
        <dbReference type="Proteomes" id="UP000184609"/>
    </source>
</evidence>
<keyword evidence="2 3" id="KW-0479">Metal-binding</keyword>
<evidence type="ECO:0000256" key="1">
    <source>
        <dbReference type="ARBA" id="ARBA00006964"/>
    </source>
</evidence>
<gene>
    <name evidence="4" type="ORF">SAMN04488108_1426</name>
</gene>